<proteinExistence type="predicted"/>
<dbReference type="EMBL" id="CAJVQA010001488">
    <property type="protein sequence ID" value="CAG8516286.1"/>
    <property type="molecule type" value="Genomic_DNA"/>
</dbReference>
<protein>
    <submittedName>
        <fullName evidence="1">17471_t:CDS:1</fullName>
    </submittedName>
</protein>
<dbReference type="AlphaFoldDB" id="A0A9N9F8A2"/>
<evidence type="ECO:0000313" key="2">
    <source>
        <dbReference type="Proteomes" id="UP000789759"/>
    </source>
</evidence>
<comment type="caution">
    <text evidence="1">The sequence shown here is derived from an EMBL/GenBank/DDBJ whole genome shotgun (WGS) entry which is preliminary data.</text>
</comment>
<dbReference type="Proteomes" id="UP000789759">
    <property type="component" value="Unassembled WGS sequence"/>
</dbReference>
<sequence length="425" mass="49749">MHWLLSFIRDEATWLLQIEDHNILNTQDMQSEMISSLTEQLGKTKRTLMYEDLEFSRLVEGFSKITNIPIGLGFTDDEILTEQKLQRCQNILEYAIHHPSEHRLLQNKIRILLEPRDLERFRPIHVLFKIYRSEYPHQISPLLNQLRLAQLFTYEEIQSMSLGSFLSRLIYNDVIDVYLDRLEVAELEIKYGLKSSQDVGIDREARTDIFDVSVTGLKQLFEEFISLENKDIILTLIEIAELIINVPFKFITRILLGTLFLYQFCVNTIQAIELTKIINFKEINRLFLDIWISAFTRLMSQPTSTSDIHDNLLTLTTLFLYSFNATMVCTWLPPFNNSKDDTMKPPMMVFTPFLDSLLKIFHKVVSDDVENMDNENMITMILDKLGFDVPLEVLIRESKGLEKITSQNIWLAVFAERFNNINSQK</sequence>
<keyword evidence="2" id="KW-1185">Reference proteome</keyword>
<dbReference type="OrthoDB" id="2396682at2759"/>
<evidence type="ECO:0000313" key="1">
    <source>
        <dbReference type="EMBL" id="CAG8516286.1"/>
    </source>
</evidence>
<reference evidence="1" key="1">
    <citation type="submission" date="2021-06" db="EMBL/GenBank/DDBJ databases">
        <authorList>
            <person name="Kallberg Y."/>
            <person name="Tangrot J."/>
            <person name="Rosling A."/>
        </authorList>
    </citation>
    <scope>NUCLEOTIDE SEQUENCE</scope>
    <source>
        <strain evidence="1">FL966</strain>
    </source>
</reference>
<accession>A0A9N9F8A2</accession>
<name>A0A9N9F8A2_9GLOM</name>
<gene>
    <name evidence="1" type="ORF">CPELLU_LOCUS3165</name>
</gene>
<organism evidence="1 2">
    <name type="scientific">Cetraspora pellucida</name>
    <dbReference type="NCBI Taxonomy" id="1433469"/>
    <lineage>
        <taxon>Eukaryota</taxon>
        <taxon>Fungi</taxon>
        <taxon>Fungi incertae sedis</taxon>
        <taxon>Mucoromycota</taxon>
        <taxon>Glomeromycotina</taxon>
        <taxon>Glomeromycetes</taxon>
        <taxon>Diversisporales</taxon>
        <taxon>Gigasporaceae</taxon>
        <taxon>Cetraspora</taxon>
    </lineage>
</organism>